<gene>
    <name evidence="1" type="ORF">JCM9157_268</name>
</gene>
<keyword evidence="2" id="KW-1185">Reference proteome</keyword>
<reference evidence="1 2" key="1">
    <citation type="journal article" date="2014" name="Genome Announc.">
        <title>Draft Genome Sequences of Three Alkaliphilic Bacillus Strains, Bacillus wakoensis JCM 9140T, Bacillus akibai JCM 9157T, and Bacillus hemicellulosilyticus JCM 9152T.</title>
        <authorList>
            <person name="Yuki M."/>
            <person name="Oshima K."/>
            <person name="Suda W."/>
            <person name="Oshida Y."/>
            <person name="Kitamura K."/>
            <person name="Iida T."/>
            <person name="Hattori M."/>
            <person name="Ohkuma M."/>
        </authorList>
    </citation>
    <scope>NUCLEOTIDE SEQUENCE [LARGE SCALE GENOMIC DNA]</scope>
    <source>
        <strain evidence="1 2">JCM 9157</strain>
    </source>
</reference>
<dbReference type="GO" id="GO:0008962">
    <property type="term" value="F:phosphatidylglycerophosphatase activity"/>
    <property type="evidence" value="ECO:0007669"/>
    <property type="project" value="InterPro"/>
</dbReference>
<dbReference type="eggNOG" id="COG1267">
    <property type="taxonomic scope" value="Bacteria"/>
</dbReference>
<dbReference type="SUPFAM" id="SSF101307">
    <property type="entry name" value="YutG-like"/>
    <property type="match status" value="1"/>
</dbReference>
<dbReference type="EMBL" id="BAUV01000001">
    <property type="protein sequence ID" value="GAE33274.1"/>
    <property type="molecule type" value="Genomic_DNA"/>
</dbReference>
<evidence type="ECO:0000313" key="1">
    <source>
        <dbReference type="EMBL" id="GAE33274.1"/>
    </source>
</evidence>
<protein>
    <submittedName>
        <fullName evidence="1">Low temperature requirement C protein</fullName>
    </submittedName>
</protein>
<dbReference type="Proteomes" id="UP000018896">
    <property type="component" value="Unassembled WGS sequence"/>
</dbReference>
<sequence length="95" mass="11068">MTERQMNEVEKKARDWLVERGVTIDDIAELVYFLQVKYHPDLQLEVCKDNVDKVLRKREVQNAIITGIQLDVLAEKKLLEDPLQGIIDRDEGLYG</sequence>
<comment type="caution">
    <text evidence="1">The sequence shown here is derived from an EMBL/GenBank/DDBJ whole genome shotgun (WGS) entry which is preliminary data.</text>
</comment>
<accession>W4QPK2</accession>
<name>W4QPK2_HALA3</name>
<dbReference type="InterPro" id="IPR036681">
    <property type="entry name" value="PgpA-like_sf"/>
</dbReference>
<dbReference type="AlphaFoldDB" id="W4QPK2"/>
<dbReference type="GO" id="GO:0006629">
    <property type="term" value="P:lipid metabolic process"/>
    <property type="evidence" value="ECO:0007669"/>
    <property type="project" value="InterPro"/>
</dbReference>
<dbReference type="STRING" id="1236973.JCM9157_268"/>
<proteinExistence type="predicted"/>
<evidence type="ECO:0000313" key="2">
    <source>
        <dbReference type="Proteomes" id="UP000018896"/>
    </source>
</evidence>
<organism evidence="1 2">
    <name type="scientific">Halalkalibacter akibai (strain ATCC 43226 / DSM 21942 / CIP 109018 / JCM 9157 / 1139)</name>
    <name type="common">Bacillus akibai</name>
    <dbReference type="NCBI Taxonomy" id="1236973"/>
    <lineage>
        <taxon>Bacteria</taxon>
        <taxon>Bacillati</taxon>
        <taxon>Bacillota</taxon>
        <taxon>Bacilli</taxon>
        <taxon>Bacillales</taxon>
        <taxon>Bacillaceae</taxon>
        <taxon>Halalkalibacter</taxon>
    </lineage>
</organism>
<dbReference type="Gene3D" id="1.10.3760.10">
    <property type="entry name" value="PgpA-like"/>
    <property type="match status" value="1"/>
</dbReference>